<reference evidence="2" key="2">
    <citation type="submission" date="2023-04" db="EMBL/GenBank/DDBJ databases">
        <authorList>
            <person name="Bruccoleri R.E."/>
            <person name="Oakeley E.J."/>
            <person name="Faust A.-M."/>
            <person name="Dessus-Babus S."/>
            <person name="Altorfer M."/>
            <person name="Burckhardt D."/>
            <person name="Oertli M."/>
            <person name="Naumann U."/>
            <person name="Petersen F."/>
            <person name="Wong J."/>
        </authorList>
    </citation>
    <scope>NUCLEOTIDE SEQUENCE</scope>
    <source>
        <strain evidence="2">GSM-AAB239-AS_SAM_17_03QT</strain>
        <tissue evidence="2">Leaf</tissue>
    </source>
</reference>
<dbReference type="EMBL" id="JANAVB010000599">
    <property type="protein sequence ID" value="KAJ6853497.1"/>
    <property type="molecule type" value="Genomic_DNA"/>
</dbReference>
<evidence type="ECO:0000313" key="2">
    <source>
        <dbReference type="EMBL" id="KAJ6853497.1"/>
    </source>
</evidence>
<feature type="region of interest" description="Disordered" evidence="1">
    <location>
        <begin position="1"/>
        <end position="92"/>
    </location>
</feature>
<feature type="compositionally biased region" description="Pro residues" evidence="1">
    <location>
        <begin position="31"/>
        <end position="43"/>
    </location>
</feature>
<comment type="caution">
    <text evidence="2">The sequence shown here is derived from an EMBL/GenBank/DDBJ whole genome shotgun (WGS) entry which is preliminary data.</text>
</comment>
<proteinExistence type="predicted"/>
<protein>
    <submittedName>
        <fullName evidence="2">Uncharacterized protein</fullName>
    </submittedName>
</protein>
<feature type="compositionally biased region" description="Pro residues" evidence="1">
    <location>
        <begin position="51"/>
        <end position="92"/>
    </location>
</feature>
<feature type="compositionally biased region" description="Low complexity" evidence="1">
    <location>
        <begin position="20"/>
        <end position="30"/>
    </location>
</feature>
<reference evidence="2" key="1">
    <citation type="journal article" date="2023" name="GigaByte">
        <title>Genome assembly of the bearded iris, Iris pallida Lam.</title>
        <authorList>
            <person name="Bruccoleri R.E."/>
            <person name="Oakeley E.J."/>
            <person name="Faust A.M.E."/>
            <person name="Altorfer M."/>
            <person name="Dessus-Babus S."/>
            <person name="Burckhardt D."/>
            <person name="Oertli M."/>
            <person name="Naumann U."/>
            <person name="Petersen F."/>
            <person name="Wong J."/>
        </authorList>
    </citation>
    <scope>NUCLEOTIDE SEQUENCE</scope>
    <source>
        <strain evidence="2">GSM-AAB239-AS_SAM_17_03QT</strain>
    </source>
</reference>
<evidence type="ECO:0000256" key="1">
    <source>
        <dbReference type="SAM" id="MobiDB-lite"/>
    </source>
</evidence>
<keyword evidence="3" id="KW-1185">Reference proteome</keyword>
<accession>A0AAX6IL48</accession>
<feature type="compositionally biased region" description="Low complexity" evidence="1">
    <location>
        <begin position="1"/>
        <end position="13"/>
    </location>
</feature>
<gene>
    <name evidence="2" type="ORF">M6B38_249755</name>
</gene>
<sequence>MSTDTPAPVSSSASPPPSSSPVEPVLCPVPSSIPPSVQHPPPISAAVVHPLAPPPPLPSPGVPVPQWTSPPPPIPLSTAPPPPPGGYTPGPPFLFNSRPALLSVFSSAGEVLCDSGRRSFGGGPGFGSRLRWRRTGQPRVSVFLVPWSAGHRIPFISGRDTGLASSLGFDWQIFSLPSVH</sequence>
<organism evidence="2 3">
    <name type="scientific">Iris pallida</name>
    <name type="common">Sweet iris</name>
    <dbReference type="NCBI Taxonomy" id="29817"/>
    <lineage>
        <taxon>Eukaryota</taxon>
        <taxon>Viridiplantae</taxon>
        <taxon>Streptophyta</taxon>
        <taxon>Embryophyta</taxon>
        <taxon>Tracheophyta</taxon>
        <taxon>Spermatophyta</taxon>
        <taxon>Magnoliopsida</taxon>
        <taxon>Liliopsida</taxon>
        <taxon>Asparagales</taxon>
        <taxon>Iridaceae</taxon>
        <taxon>Iridoideae</taxon>
        <taxon>Irideae</taxon>
        <taxon>Iris</taxon>
    </lineage>
</organism>
<name>A0AAX6IL48_IRIPA</name>
<dbReference type="Proteomes" id="UP001140949">
    <property type="component" value="Unassembled WGS sequence"/>
</dbReference>
<dbReference type="AlphaFoldDB" id="A0AAX6IL48"/>
<evidence type="ECO:0000313" key="3">
    <source>
        <dbReference type="Proteomes" id="UP001140949"/>
    </source>
</evidence>